<dbReference type="InterPro" id="IPR045584">
    <property type="entry name" value="Pilin-like"/>
</dbReference>
<dbReference type="NCBIfam" id="TIGR02532">
    <property type="entry name" value="IV_pilin_GFxxxE"/>
    <property type="match status" value="1"/>
</dbReference>
<accession>A0A953T3V3</accession>
<organism evidence="1 2">
    <name type="scientific">Zwartia hollandica</name>
    <dbReference type="NCBI Taxonomy" id="324606"/>
    <lineage>
        <taxon>Bacteria</taxon>
        <taxon>Pseudomonadati</taxon>
        <taxon>Pseudomonadota</taxon>
        <taxon>Betaproteobacteria</taxon>
        <taxon>Burkholderiales</taxon>
        <taxon>Alcaligenaceae</taxon>
        <taxon>Zwartia</taxon>
    </lineage>
</organism>
<reference evidence="1" key="1">
    <citation type="submission" date="2021-07" db="EMBL/GenBank/DDBJ databases">
        <title>New genus and species of the family Alcaligenaceae.</title>
        <authorList>
            <person name="Hahn M.W."/>
        </authorList>
    </citation>
    <scope>NUCLEOTIDE SEQUENCE</scope>
    <source>
        <strain evidence="1">LF4-65</strain>
    </source>
</reference>
<dbReference type="SUPFAM" id="SSF54523">
    <property type="entry name" value="Pili subunits"/>
    <property type="match status" value="1"/>
</dbReference>
<name>A0A953T3V3_9BURK</name>
<evidence type="ECO:0000313" key="1">
    <source>
        <dbReference type="EMBL" id="MBZ1351845.1"/>
    </source>
</evidence>
<dbReference type="Proteomes" id="UP000739565">
    <property type="component" value="Unassembled WGS sequence"/>
</dbReference>
<gene>
    <name evidence="1" type="ORF">KZZ10_14470</name>
</gene>
<dbReference type="PROSITE" id="PS00409">
    <property type="entry name" value="PROKAR_NTER_METHYL"/>
    <property type="match status" value="1"/>
</dbReference>
<keyword evidence="2" id="KW-1185">Reference proteome</keyword>
<dbReference type="Pfam" id="PF07963">
    <property type="entry name" value="N_methyl"/>
    <property type="match status" value="1"/>
</dbReference>
<sequence>MKNDQGFTLIETMVALLILGILGLMASQGLGGAFRVKDSVEEQIKDHETVVVMLKHFQNDCETMVKNADEKSPPSFIQGNTYTWIMRHYSSVQASGWQFVGYTVSDNSLKRYTTPPFRDKQDAAQMLAVLSKDPDLGLASAQLSYQLPRVLQQKIEPYWSSHTKTSAVGLQLSLSRVGMRAPLTSSCIAEGKL</sequence>
<proteinExistence type="predicted"/>
<dbReference type="InterPro" id="IPR012902">
    <property type="entry name" value="N_methyl_site"/>
</dbReference>
<protein>
    <submittedName>
        <fullName evidence="1">Prepilin-type N-terminal cleavage/methylation domain-containing protein</fullName>
    </submittedName>
</protein>
<evidence type="ECO:0000313" key="2">
    <source>
        <dbReference type="Proteomes" id="UP000739565"/>
    </source>
</evidence>
<comment type="caution">
    <text evidence="1">The sequence shown here is derived from an EMBL/GenBank/DDBJ whole genome shotgun (WGS) entry which is preliminary data.</text>
</comment>
<dbReference type="AlphaFoldDB" id="A0A953T3V3"/>
<dbReference type="RefSeq" id="WP_259662259.1">
    <property type="nucleotide sequence ID" value="NZ_JAHXRI010000025.1"/>
</dbReference>
<dbReference type="EMBL" id="JAHXRI010000025">
    <property type="protein sequence ID" value="MBZ1351845.1"/>
    <property type="molecule type" value="Genomic_DNA"/>
</dbReference>